<sequence>MSGSKKREAMKRGRKSGELEEVFKEENPSEM</sequence>
<gene>
    <name evidence="2" type="ORF">HUJ06_020393</name>
</gene>
<comment type="caution">
    <text evidence="2">The sequence shown here is derived from an EMBL/GenBank/DDBJ whole genome shotgun (WGS) entry which is preliminary data.</text>
</comment>
<feature type="region of interest" description="Disordered" evidence="1">
    <location>
        <begin position="1"/>
        <end position="31"/>
    </location>
</feature>
<accession>A0A822XF13</accession>
<protein>
    <submittedName>
        <fullName evidence="2">Uncharacterized protein</fullName>
    </submittedName>
</protein>
<dbReference type="EMBL" id="DUZY01000001">
    <property type="protein sequence ID" value="DAD18930.1"/>
    <property type="molecule type" value="Genomic_DNA"/>
</dbReference>
<proteinExistence type="predicted"/>
<evidence type="ECO:0000256" key="1">
    <source>
        <dbReference type="SAM" id="MobiDB-lite"/>
    </source>
</evidence>
<name>A0A822XF13_NELNU</name>
<keyword evidence="3" id="KW-1185">Reference proteome</keyword>
<organism evidence="2 3">
    <name type="scientific">Nelumbo nucifera</name>
    <name type="common">Sacred lotus</name>
    <dbReference type="NCBI Taxonomy" id="4432"/>
    <lineage>
        <taxon>Eukaryota</taxon>
        <taxon>Viridiplantae</taxon>
        <taxon>Streptophyta</taxon>
        <taxon>Embryophyta</taxon>
        <taxon>Tracheophyta</taxon>
        <taxon>Spermatophyta</taxon>
        <taxon>Magnoliopsida</taxon>
        <taxon>Proteales</taxon>
        <taxon>Nelumbonaceae</taxon>
        <taxon>Nelumbo</taxon>
    </lineage>
</organism>
<dbReference type="Proteomes" id="UP000607653">
    <property type="component" value="Unassembled WGS sequence"/>
</dbReference>
<evidence type="ECO:0000313" key="2">
    <source>
        <dbReference type="EMBL" id="DAD18930.1"/>
    </source>
</evidence>
<evidence type="ECO:0000313" key="3">
    <source>
        <dbReference type="Proteomes" id="UP000607653"/>
    </source>
</evidence>
<reference evidence="2 3" key="1">
    <citation type="journal article" date="2020" name="Mol. Biol. Evol.">
        <title>Distinct Expression and Methylation Patterns for Genes with Different Fates following a Single Whole-Genome Duplication in Flowering Plants.</title>
        <authorList>
            <person name="Shi T."/>
            <person name="Rahmani R.S."/>
            <person name="Gugger P.F."/>
            <person name="Wang M."/>
            <person name="Li H."/>
            <person name="Zhang Y."/>
            <person name="Li Z."/>
            <person name="Wang Q."/>
            <person name="Van de Peer Y."/>
            <person name="Marchal K."/>
            <person name="Chen J."/>
        </authorList>
    </citation>
    <scope>NUCLEOTIDE SEQUENCE [LARGE SCALE GENOMIC DNA]</scope>
    <source>
        <tissue evidence="2">Leaf</tissue>
    </source>
</reference>
<dbReference type="AlphaFoldDB" id="A0A822XF13"/>